<evidence type="ECO:0000256" key="1">
    <source>
        <dbReference type="SAM" id="MobiDB-lite"/>
    </source>
</evidence>
<dbReference type="AlphaFoldDB" id="A0A7J7LJH8"/>
<organism evidence="3 4">
    <name type="scientific">Kingdonia uniflora</name>
    <dbReference type="NCBI Taxonomy" id="39325"/>
    <lineage>
        <taxon>Eukaryota</taxon>
        <taxon>Viridiplantae</taxon>
        <taxon>Streptophyta</taxon>
        <taxon>Embryophyta</taxon>
        <taxon>Tracheophyta</taxon>
        <taxon>Spermatophyta</taxon>
        <taxon>Magnoliopsida</taxon>
        <taxon>Ranunculales</taxon>
        <taxon>Circaeasteraceae</taxon>
        <taxon>Kingdonia</taxon>
    </lineage>
</organism>
<dbReference type="EMBL" id="JACGCM010002238">
    <property type="protein sequence ID" value="KAF6142787.1"/>
    <property type="molecule type" value="Genomic_DNA"/>
</dbReference>
<keyword evidence="2" id="KW-0472">Membrane</keyword>
<keyword evidence="4" id="KW-1185">Reference proteome</keyword>
<keyword evidence="2" id="KW-0812">Transmembrane</keyword>
<dbReference type="InterPro" id="IPR055327">
    <property type="entry name" value="TRAF1A/B"/>
</dbReference>
<feature type="region of interest" description="Disordered" evidence="1">
    <location>
        <begin position="45"/>
        <end position="64"/>
    </location>
</feature>
<sequence length="104" mass="11795">MGFKGIILRAFNSSFGNHGVLVRIEVAYQEAIALKRQKELIREEDAAGQAESELKARRGAAKKNSRKNWLIYCGFIFLFSLIANIALLKLFELMVLSMKSPLEY</sequence>
<feature type="transmembrane region" description="Helical" evidence="2">
    <location>
        <begin position="69"/>
        <end position="91"/>
    </location>
</feature>
<evidence type="ECO:0000313" key="3">
    <source>
        <dbReference type="EMBL" id="KAF6142787.1"/>
    </source>
</evidence>
<comment type="caution">
    <text evidence="3">The sequence shown here is derived from an EMBL/GenBank/DDBJ whole genome shotgun (WGS) entry which is preliminary data.</text>
</comment>
<name>A0A7J7LJH8_9MAGN</name>
<reference evidence="3 4" key="1">
    <citation type="journal article" date="2020" name="IScience">
        <title>Genome Sequencing of the Endangered Kingdonia uniflora (Circaeasteraceae, Ranunculales) Reveals Potential Mechanisms of Evolutionary Specialization.</title>
        <authorList>
            <person name="Sun Y."/>
            <person name="Deng T."/>
            <person name="Zhang A."/>
            <person name="Moore M.J."/>
            <person name="Landis J.B."/>
            <person name="Lin N."/>
            <person name="Zhang H."/>
            <person name="Zhang X."/>
            <person name="Huang J."/>
            <person name="Zhang X."/>
            <person name="Sun H."/>
            <person name="Wang H."/>
        </authorList>
    </citation>
    <scope>NUCLEOTIDE SEQUENCE [LARGE SCALE GENOMIC DNA]</scope>
    <source>
        <strain evidence="3">TB1705</strain>
        <tissue evidence="3">Leaf</tissue>
    </source>
</reference>
<evidence type="ECO:0000256" key="2">
    <source>
        <dbReference type="SAM" id="Phobius"/>
    </source>
</evidence>
<keyword evidence="2" id="KW-1133">Transmembrane helix</keyword>
<dbReference type="PANTHER" id="PTHR47477:SF8">
    <property type="entry name" value="TNF RECEPTOR-ASSOCIATED FACTOR HOMOLOG 1A"/>
    <property type="match status" value="1"/>
</dbReference>
<evidence type="ECO:0000313" key="4">
    <source>
        <dbReference type="Proteomes" id="UP000541444"/>
    </source>
</evidence>
<gene>
    <name evidence="3" type="ORF">GIB67_002651</name>
</gene>
<dbReference type="PANTHER" id="PTHR47477">
    <property type="entry name" value="TNF RECEPTOR-ASSOCIATED FACTOR HOMOLOG 1A"/>
    <property type="match status" value="1"/>
</dbReference>
<dbReference type="Proteomes" id="UP000541444">
    <property type="component" value="Unassembled WGS sequence"/>
</dbReference>
<protein>
    <submittedName>
        <fullName evidence="3">Uncharacterized protein</fullName>
    </submittedName>
</protein>
<accession>A0A7J7LJH8</accession>
<proteinExistence type="predicted"/>
<dbReference type="OrthoDB" id="10691034at2759"/>